<sequence>MYLPASFEIKGSCPTRTRILPMNTHRSEIGMLTTMSVTIAL</sequence>
<dbReference type="AlphaFoldDB" id="A0A0A9HN47"/>
<dbReference type="EMBL" id="GBRH01159784">
    <property type="protein sequence ID" value="JAE38112.1"/>
    <property type="molecule type" value="Transcribed_RNA"/>
</dbReference>
<accession>A0A0A9HN47</accession>
<organism evidence="1">
    <name type="scientific">Arundo donax</name>
    <name type="common">Giant reed</name>
    <name type="synonym">Donax arundinaceus</name>
    <dbReference type="NCBI Taxonomy" id="35708"/>
    <lineage>
        <taxon>Eukaryota</taxon>
        <taxon>Viridiplantae</taxon>
        <taxon>Streptophyta</taxon>
        <taxon>Embryophyta</taxon>
        <taxon>Tracheophyta</taxon>
        <taxon>Spermatophyta</taxon>
        <taxon>Magnoliopsida</taxon>
        <taxon>Liliopsida</taxon>
        <taxon>Poales</taxon>
        <taxon>Poaceae</taxon>
        <taxon>PACMAD clade</taxon>
        <taxon>Arundinoideae</taxon>
        <taxon>Arundineae</taxon>
        <taxon>Arundo</taxon>
    </lineage>
</organism>
<reference evidence="1" key="2">
    <citation type="journal article" date="2015" name="Data Brief">
        <title>Shoot transcriptome of the giant reed, Arundo donax.</title>
        <authorList>
            <person name="Barrero R.A."/>
            <person name="Guerrero F.D."/>
            <person name="Moolhuijzen P."/>
            <person name="Goolsby J.A."/>
            <person name="Tidwell J."/>
            <person name="Bellgard S.E."/>
            <person name="Bellgard M.I."/>
        </authorList>
    </citation>
    <scope>NUCLEOTIDE SEQUENCE</scope>
    <source>
        <tissue evidence="1">Shoot tissue taken approximately 20 cm above the soil surface</tissue>
    </source>
</reference>
<proteinExistence type="predicted"/>
<protein>
    <submittedName>
        <fullName evidence="1">Uncharacterized protein</fullName>
    </submittedName>
</protein>
<evidence type="ECO:0000313" key="1">
    <source>
        <dbReference type="EMBL" id="JAE38112.1"/>
    </source>
</evidence>
<name>A0A0A9HN47_ARUDO</name>
<reference evidence="1" key="1">
    <citation type="submission" date="2014-09" db="EMBL/GenBank/DDBJ databases">
        <authorList>
            <person name="Magalhaes I.L.F."/>
            <person name="Oliveira U."/>
            <person name="Santos F.R."/>
            <person name="Vidigal T.H.D.A."/>
            <person name="Brescovit A.D."/>
            <person name="Santos A.J."/>
        </authorList>
    </citation>
    <scope>NUCLEOTIDE SEQUENCE</scope>
    <source>
        <tissue evidence="1">Shoot tissue taken approximately 20 cm above the soil surface</tissue>
    </source>
</reference>